<feature type="region of interest" description="Disordered" evidence="14">
    <location>
        <begin position="1276"/>
        <end position="1313"/>
    </location>
</feature>
<feature type="compositionally biased region" description="Low complexity" evidence="14">
    <location>
        <begin position="1300"/>
        <end position="1311"/>
    </location>
</feature>
<comment type="similarity">
    <text evidence="2 13">Belongs to the histidine acid phosphatase family. VIP1 subfamily.</text>
</comment>
<dbReference type="EC" id="2.7.4.24" evidence="3 13"/>
<dbReference type="GO" id="GO:0032958">
    <property type="term" value="P:inositol phosphate biosynthetic process"/>
    <property type="evidence" value="ECO:0007669"/>
    <property type="project" value="TreeGrafter"/>
</dbReference>
<evidence type="ECO:0000256" key="13">
    <source>
        <dbReference type="RuleBase" id="RU365032"/>
    </source>
</evidence>
<name>A0AAW2E7J3_9HYME</name>
<dbReference type="GO" id="GO:0033857">
    <property type="term" value="F:5-diphosphoinositol pentakisphosphate 1-kinase activity"/>
    <property type="evidence" value="ECO:0007669"/>
    <property type="project" value="TreeGrafter"/>
</dbReference>
<dbReference type="SUPFAM" id="SSF53254">
    <property type="entry name" value="Phosphoglycerate mutase-like"/>
    <property type="match status" value="1"/>
</dbReference>
<dbReference type="FunFam" id="3.40.50.11950:FF:000003">
    <property type="entry name" value="Inositol hexakisphosphate and diphosphoinositol-pentakisphosphate kinase"/>
    <property type="match status" value="1"/>
</dbReference>
<feature type="compositionally biased region" description="Basic and acidic residues" evidence="14">
    <location>
        <begin position="1087"/>
        <end position="1106"/>
    </location>
</feature>
<dbReference type="Gene3D" id="3.40.50.1240">
    <property type="entry name" value="Phosphoglycerate mutase-like"/>
    <property type="match status" value="1"/>
</dbReference>
<accession>A0AAW2E7J3</accession>
<evidence type="ECO:0000256" key="5">
    <source>
        <dbReference type="ARBA" id="ARBA00022679"/>
    </source>
</evidence>
<feature type="region of interest" description="Disordered" evidence="14">
    <location>
        <begin position="504"/>
        <end position="525"/>
    </location>
</feature>
<feature type="compositionally biased region" description="Acidic residues" evidence="14">
    <location>
        <begin position="981"/>
        <end position="994"/>
    </location>
</feature>
<dbReference type="PROSITE" id="PS00616">
    <property type="entry name" value="HIS_ACID_PHOSPHAT_1"/>
    <property type="match status" value="1"/>
</dbReference>
<evidence type="ECO:0000313" key="16">
    <source>
        <dbReference type="EMBL" id="KAL0099643.1"/>
    </source>
</evidence>
<feature type="compositionally biased region" description="Polar residues" evidence="14">
    <location>
        <begin position="1557"/>
        <end position="1580"/>
    </location>
</feature>
<dbReference type="InterPro" id="IPR037446">
    <property type="entry name" value="His_Pase_VIP1"/>
</dbReference>
<evidence type="ECO:0000256" key="3">
    <source>
        <dbReference type="ARBA" id="ARBA00012893"/>
    </source>
</evidence>
<sequence length="1600" mass="179268">MSYTELEHGYQGLRNASRPMFYIGDINTVQSVIPSIYRSSKRPELSEGTQDDAYMGGSDMEGEGKQVLVGICAMAKKSQSKPMKEILTRLEEFEYIKIVVFPEEVILKEPVENWPVVDCLISFHSKGFPLDKAINYANLRKPFIINHLPMQYDIQDRRRVYAILESEGIEIPRYAVLDRDSPDPKLHELVESEDHVEVNGITFNKPFVEKPVSAEDHNIYIYYPTSAGGGSQRLFRKIGSRSSVYSPESRVRKSGSYIYEDFMPTDGTDVKVYTVGPDYAHAEARKSPALDGKVERDSEGKEIRYPVILNNAEKLISRKVCLAFKQTVCGFDLLRANGQSFVCDVNGFSFVKNSNKYYDDCAKILGNMILRELAPTLHIPWSVPFQLDDPPIVPTTFGKMMELRCVVAVIRHGDRTPKQKMKVEVRHPKFFEIFAKYDGYKHGHVKLKRPKQLQEILDTARSLLTEIQHRAAGPELEEKQGKLEQLKSVLEMYGHFSGINRKVQLKYQPRGRPRGSSSDDGSDLNRLGEPSLVLILKWGGELTPAGRIQAEELGRIFRCMYPGGQEEESEMLPNHGEYAGAQGLGLLRLHSTFRHDLKIYASDEGRVQMTAAAFAKGLLALEGELTPILVQMVKSANTNGLLDNDCDSSKYQNMVKTRLHELLQQDREFTREDREQINPGNALSINAALDFVKNPVRCCQHVHSLIQKLLDIVRIKKEDPKTKDTILYHGETWELMGRRWGKIEKDFCTKNKRFDISKIPDIYDCIKYDLQHNNHTLQFEHAEELYTYAKSLADIVIPQEYGLTVQEKLTIGQGICTPLLKKIRADLQRNIEESEETVNRLNPRYSHGVSSPGRHVRTRLYFTSESHVHSLLTVLRYGGLLDVVKDEQWRRAMEYVSMVSELNYMSQIVVMLYEDPTKDPSSEERFHVELHFSPGVNCCVQKNLPPGPGFRPHSRNESSHNVGESGGSGQDTSSQCSTRIEEEDAELGIIEDDLNTTAQADTPPPLMETDAVDSMLDSPTTSRGIDMMDLDPNMMDEPYDSGFLQSSAPIPISARTVAGHEAARLSSQLAASQRQRRSREAGSIVEPRARSYDHQRQEKPEKDMRSRIIQPDPTCTARRHRHSISGQMSYFKLLGYNVSKKLTGSANSLFSTAVISGSSSAPNLKDMVPPHASAVAAIEGFGGVPPIRPLETLHNALSLRQLDAFLEMMTTAPLFRTPASSPPKSSPAGSTHESLNPPLVHAGISREYHSSDTETVRYIMPTPIQYKALGETETCDIRNLPSPTSPNSTGWSSEPQSFLSSEPSSPAPTSTGECSMSISLISNESAQLFIAPKFSPTSCLDVDFNEFCIRLDQENRESRGSVSYTDYYSNEDGQIRKITQMPQVIQSAAGGAQTKLVCGDDIPCDNADEDEDHTLTLKQSEEQKKQDVKSIFEQRDDVNPAKLSGSYKKIGRFLVESTDISHGDVRIKDTESGTSDKVKSSVSQKSDSSSISKLIAEKVRDSKKSGLHIGPQKRKNFSRSQSVTTPKTVTPKAEQTFSYSRQSSFSTMSDADIENWKLSTDPTHSSETSQQEEPILTVASSLTDSSNITVGFDIKEEEKK</sequence>
<gene>
    <name evidence="16" type="ORF">PUN28_019798</name>
</gene>
<evidence type="ECO:0000256" key="6">
    <source>
        <dbReference type="ARBA" id="ARBA00022741"/>
    </source>
</evidence>
<keyword evidence="7 13" id="KW-0418">Kinase</keyword>
<evidence type="ECO:0000313" key="17">
    <source>
        <dbReference type="Proteomes" id="UP001430953"/>
    </source>
</evidence>
<feature type="region of interest" description="Disordered" evidence="14">
    <location>
        <begin position="943"/>
        <end position="1024"/>
    </location>
</feature>
<evidence type="ECO:0000256" key="14">
    <source>
        <dbReference type="SAM" id="MobiDB-lite"/>
    </source>
</evidence>
<evidence type="ECO:0000256" key="7">
    <source>
        <dbReference type="ARBA" id="ARBA00022777"/>
    </source>
</evidence>
<keyword evidence="4 13" id="KW-0963">Cytoplasm</keyword>
<dbReference type="Pfam" id="PF18086">
    <property type="entry name" value="PPIP5K2_N"/>
    <property type="match status" value="1"/>
</dbReference>
<dbReference type="Gene3D" id="3.30.470.20">
    <property type="entry name" value="ATP-grasp fold, B domain"/>
    <property type="match status" value="1"/>
</dbReference>
<dbReference type="GO" id="GO:0005829">
    <property type="term" value="C:cytosol"/>
    <property type="evidence" value="ECO:0007669"/>
    <property type="project" value="UniProtKB-SubCell"/>
</dbReference>
<dbReference type="GO" id="GO:0006020">
    <property type="term" value="P:inositol metabolic process"/>
    <property type="evidence" value="ECO:0007669"/>
    <property type="project" value="TreeGrafter"/>
</dbReference>
<keyword evidence="8 13" id="KW-0067">ATP-binding</keyword>
<feature type="compositionally biased region" description="Polar residues" evidence="14">
    <location>
        <begin position="1281"/>
        <end position="1299"/>
    </location>
</feature>
<comment type="caution">
    <text evidence="16">The sequence shown here is derived from an EMBL/GenBank/DDBJ whole genome shotgun (WGS) entry which is preliminary data.</text>
</comment>
<dbReference type="Proteomes" id="UP001430953">
    <property type="component" value="Unassembled WGS sequence"/>
</dbReference>
<keyword evidence="6 13" id="KW-0547">Nucleotide-binding</keyword>
<dbReference type="PANTHER" id="PTHR12750:SF9">
    <property type="entry name" value="INOSITOL HEXAKISPHOSPHATE AND DIPHOSPHOINOSITOL-PENTAKISPHOSPHATE KINASE"/>
    <property type="match status" value="1"/>
</dbReference>
<feature type="compositionally biased region" description="Basic and acidic residues" evidence="14">
    <location>
        <begin position="1466"/>
        <end position="1479"/>
    </location>
</feature>
<comment type="function">
    <text evidence="11">Bifunctional inositol kinase that acts in concert with the IP6K kinases to synthesize the diphosphate group-containing inositol pyrophosphates diphosphoinositol pentakisphosphate, PP-InsP5, and bis-diphosphoinositol tetrakisphosphate, (PP)2-InsP4. PP-InsP5 and (PP)2-InsP4, also respectively called InsP7 and InsP8, may regulate a variety of cellular processes, including apoptosis, vesicle trafficking, cytoskeletal dynamics, and exocytosis. Phosphorylates inositol hexakisphosphate (InsP6) at position 1 to produce PP-InsP5 which is in turn phosphorylated by IP6Ks to produce (PP)2-InsP4. Alternatively, phosphorylates PP-InsP5 at position 1, produced by IP6Ks from InsP6, to produce (PP)2-InsP4.</text>
</comment>
<dbReference type="InterPro" id="IPR033379">
    <property type="entry name" value="Acid_Pase_AS"/>
</dbReference>
<dbReference type="EMBL" id="JADYXP020000027">
    <property type="protein sequence ID" value="KAL0099643.1"/>
    <property type="molecule type" value="Genomic_DNA"/>
</dbReference>
<evidence type="ECO:0000256" key="10">
    <source>
        <dbReference type="ARBA" id="ARBA00034629"/>
    </source>
</evidence>
<dbReference type="InterPro" id="IPR040557">
    <property type="entry name" value="VIP1_N"/>
</dbReference>
<dbReference type="CDD" id="cd07061">
    <property type="entry name" value="HP_HAP_like"/>
    <property type="match status" value="1"/>
</dbReference>
<feature type="compositionally biased region" description="Polar residues" evidence="14">
    <location>
        <begin position="1518"/>
        <end position="1549"/>
    </location>
</feature>
<organism evidence="16 17">
    <name type="scientific">Cardiocondyla obscurior</name>
    <dbReference type="NCBI Taxonomy" id="286306"/>
    <lineage>
        <taxon>Eukaryota</taxon>
        <taxon>Metazoa</taxon>
        <taxon>Ecdysozoa</taxon>
        <taxon>Arthropoda</taxon>
        <taxon>Hexapoda</taxon>
        <taxon>Insecta</taxon>
        <taxon>Pterygota</taxon>
        <taxon>Neoptera</taxon>
        <taxon>Endopterygota</taxon>
        <taxon>Hymenoptera</taxon>
        <taxon>Apocrita</taxon>
        <taxon>Aculeata</taxon>
        <taxon>Formicoidea</taxon>
        <taxon>Formicidae</taxon>
        <taxon>Myrmicinae</taxon>
        <taxon>Cardiocondyla</taxon>
    </lineage>
</organism>
<feature type="region of interest" description="Disordered" evidence="14">
    <location>
        <begin position="1215"/>
        <end position="1238"/>
    </location>
</feature>
<dbReference type="InterPro" id="IPR000560">
    <property type="entry name" value="His_Pase_clade-2"/>
</dbReference>
<dbReference type="InterPro" id="IPR029033">
    <property type="entry name" value="His_PPase_superfam"/>
</dbReference>
<keyword evidence="5 13" id="KW-0808">Transferase</keyword>
<keyword evidence="17" id="KW-1185">Reference proteome</keyword>
<comment type="catalytic activity">
    <reaction evidence="10">
        <text>1D-myo-inositol hexakisphosphate + ATP = 1-diphospho-1D-myo-inositol 2,3,4,5,6-pentakisphosphate + ADP</text>
        <dbReference type="Rhea" id="RHEA:37459"/>
        <dbReference type="ChEBI" id="CHEBI:30616"/>
        <dbReference type="ChEBI" id="CHEBI:58130"/>
        <dbReference type="ChEBI" id="CHEBI:74946"/>
        <dbReference type="ChEBI" id="CHEBI:456216"/>
        <dbReference type="EC" id="2.7.4.24"/>
    </reaction>
    <physiologicalReaction direction="left-to-right" evidence="10">
        <dbReference type="Rhea" id="RHEA:37460"/>
    </physiologicalReaction>
</comment>
<feature type="region of interest" description="Disordered" evidence="14">
    <location>
        <begin position="1466"/>
        <end position="1580"/>
    </location>
</feature>
<evidence type="ECO:0000256" key="12">
    <source>
        <dbReference type="ARBA" id="ARBA00071668"/>
    </source>
</evidence>
<evidence type="ECO:0000256" key="4">
    <source>
        <dbReference type="ARBA" id="ARBA00022490"/>
    </source>
</evidence>
<evidence type="ECO:0000256" key="2">
    <source>
        <dbReference type="ARBA" id="ARBA00005609"/>
    </source>
</evidence>
<evidence type="ECO:0000256" key="1">
    <source>
        <dbReference type="ARBA" id="ARBA00004514"/>
    </source>
</evidence>
<dbReference type="GO" id="GO:0005524">
    <property type="term" value="F:ATP binding"/>
    <property type="evidence" value="ECO:0007669"/>
    <property type="project" value="UniProtKB-KW"/>
</dbReference>
<evidence type="ECO:0000256" key="9">
    <source>
        <dbReference type="ARBA" id="ARBA00033696"/>
    </source>
</evidence>
<feature type="region of interest" description="Disordered" evidence="14">
    <location>
        <begin position="1065"/>
        <end position="1107"/>
    </location>
</feature>
<dbReference type="FunFam" id="3.30.470.20:FF:000003">
    <property type="entry name" value="Inositol hexakisphosphate and diphosphoinositol-pentakisphosphate kinase"/>
    <property type="match status" value="1"/>
</dbReference>
<comment type="subcellular location">
    <subcellularLocation>
        <location evidence="1 13">Cytoplasm</location>
        <location evidence="1 13">Cytosol</location>
    </subcellularLocation>
</comment>
<feature type="domain" description="VIP1 N-terminal" evidence="15">
    <location>
        <begin position="67"/>
        <end position="156"/>
    </location>
</feature>
<dbReference type="PANTHER" id="PTHR12750">
    <property type="entry name" value="DIPHOSPHOINOSITOL PENTAKISPHOSPHATE KINASE"/>
    <property type="match status" value="1"/>
</dbReference>
<dbReference type="GO" id="GO:0016791">
    <property type="term" value="F:phosphatase activity"/>
    <property type="evidence" value="ECO:0007669"/>
    <property type="project" value="UniProtKB-ARBA"/>
</dbReference>
<evidence type="ECO:0000256" key="8">
    <source>
        <dbReference type="ARBA" id="ARBA00022840"/>
    </source>
</evidence>
<dbReference type="GO" id="GO:0000828">
    <property type="term" value="F:inositol hexakisphosphate kinase activity"/>
    <property type="evidence" value="ECO:0007669"/>
    <property type="project" value="TreeGrafter"/>
</dbReference>
<dbReference type="FunFam" id="3.40.50.11950:FF:000002">
    <property type="entry name" value="Inositol hexakisphosphate and diphosphoinositol-pentakisphosphate kinase"/>
    <property type="match status" value="1"/>
</dbReference>
<feature type="compositionally biased region" description="Low complexity" evidence="14">
    <location>
        <begin position="1480"/>
        <end position="1493"/>
    </location>
</feature>
<evidence type="ECO:0000256" key="11">
    <source>
        <dbReference type="ARBA" id="ARBA00055071"/>
    </source>
</evidence>
<dbReference type="Gene3D" id="3.40.50.11950">
    <property type="match status" value="1"/>
</dbReference>
<comment type="catalytic activity">
    <reaction evidence="9">
        <text>5-diphospho-1D-myo-inositol 1,2,3,4,6-pentakisphosphate + ATP + H(+) = 1,5-bis(diphospho)-1D-myo-inositol 2,3,4,6-tetrakisphosphate + ADP</text>
        <dbReference type="Rhea" id="RHEA:10276"/>
        <dbReference type="ChEBI" id="CHEBI:15378"/>
        <dbReference type="ChEBI" id="CHEBI:30616"/>
        <dbReference type="ChEBI" id="CHEBI:58628"/>
        <dbReference type="ChEBI" id="CHEBI:77983"/>
        <dbReference type="ChEBI" id="CHEBI:456216"/>
        <dbReference type="EC" id="2.7.4.24"/>
    </reaction>
    <physiologicalReaction direction="left-to-right" evidence="9">
        <dbReference type="Rhea" id="RHEA:10277"/>
    </physiologicalReaction>
</comment>
<feature type="compositionally biased region" description="Basic and acidic residues" evidence="14">
    <location>
        <begin position="1495"/>
        <end position="1504"/>
    </location>
</feature>
<dbReference type="Pfam" id="PF00328">
    <property type="entry name" value="His_Phos_2"/>
    <property type="match status" value="1"/>
</dbReference>
<protein>
    <recommendedName>
        <fullName evidence="12 13">Inositol hexakisphosphate and diphosphoinositol-pentakisphosphate kinase</fullName>
        <ecNumber evidence="3 13">2.7.4.24</ecNumber>
    </recommendedName>
</protein>
<proteinExistence type="inferred from homology"/>
<reference evidence="16 17" key="1">
    <citation type="submission" date="2023-03" db="EMBL/GenBank/DDBJ databases">
        <title>High recombination rates correlate with genetic variation in Cardiocondyla obscurior ants.</title>
        <authorList>
            <person name="Errbii M."/>
        </authorList>
    </citation>
    <scope>NUCLEOTIDE SEQUENCE [LARGE SCALE GENOMIC DNA]</scope>
    <source>
        <strain evidence="16">Alpha-2009</strain>
        <tissue evidence="16">Whole body</tissue>
    </source>
</reference>
<evidence type="ECO:0000259" key="15">
    <source>
        <dbReference type="Pfam" id="PF18086"/>
    </source>
</evidence>